<name>A0AAE4CDD6_9ACTN</name>
<evidence type="ECO:0000313" key="3">
    <source>
        <dbReference type="EMBL" id="MDR7280108.1"/>
    </source>
</evidence>
<organism evidence="3 4">
    <name type="scientific">Catenuloplanes atrovinosus</name>
    <dbReference type="NCBI Taxonomy" id="137266"/>
    <lineage>
        <taxon>Bacteria</taxon>
        <taxon>Bacillati</taxon>
        <taxon>Actinomycetota</taxon>
        <taxon>Actinomycetes</taxon>
        <taxon>Micromonosporales</taxon>
        <taxon>Micromonosporaceae</taxon>
        <taxon>Catenuloplanes</taxon>
    </lineage>
</organism>
<reference evidence="3" key="1">
    <citation type="submission" date="2023-07" db="EMBL/GenBank/DDBJ databases">
        <title>Sequencing the genomes of 1000 actinobacteria strains.</title>
        <authorList>
            <person name="Klenk H.-P."/>
        </authorList>
    </citation>
    <scope>NUCLEOTIDE SEQUENCE</scope>
    <source>
        <strain evidence="3">DSM 44707</strain>
    </source>
</reference>
<dbReference type="InterPro" id="IPR050515">
    <property type="entry name" value="Beta-lactam/transpept"/>
</dbReference>
<evidence type="ECO:0000259" key="2">
    <source>
        <dbReference type="Pfam" id="PF21922"/>
    </source>
</evidence>
<proteinExistence type="predicted"/>
<keyword evidence="4" id="KW-1185">Reference proteome</keyword>
<dbReference type="GO" id="GO:0016757">
    <property type="term" value="F:glycosyltransferase activity"/>
    <property type="evidence" value="ECO:0007669"/>
    <property type="project" value="UniProtKB-KW"/>
</dbReference>
<dbReference type="Gene3D" id="3.40.710.10">
    <property type="entry name" value="DD-peptidase/beta-lactamase superfamily"/>
    <property type="match status" value="1"/>
</dbReference>
<evidence type="ECO:0000313" key="4">
    <source>
        <dbReference type="Proteomes" id="UP001183643"/>
    </source>
</evidence>
<accession>A0AAE4CDD6</accession>
<comment type="caution">
    <text evidence="3">The sequence shown here is derived from an EMBL/GenBank/DDBJ whole genome shotgun (WGS) entry which is preliminary data.</text>
</comment>
<dbReference type="GO" id="GO:0071555">
    <property type="term" value="P:cell wall organization"/>
    <property type="evidence" value="ECO:0007669"/>
    <property type="project" value="TreeGrafter"/>
</dbReference>
<dbReference type="InterPro" id="IPR012338">
    <property type="entry name" value="Beta-lactam/transpept-like"/>
</dbReference>
<dbReference type="InterPro" id="IPR054120">
    <property type="entry name" value="PBPA_dimer"/>
</dbReference>
<dbReference type="InterPro" id="IPR001460">
    <property type="entry name" value="PCN-bd_Tpept"/>
</dbReference>
<dbReference type="GO" id="GO:0071972">
    <property type="term" value="F:peptidoglycan L,D-transpeptidase activity"/>
    <property type="evidence" value="ECO:0007669"/>
    <property type="project" value="TreeGrafter"/>
</dbReference>
<dbReference type="GO" id="GO:0005886">
    <property type="term" value="C:plasma membrane"/>
    <property type="evidence" value="ECO:0007669"/>
    <property type="project" value="TreeGrafter"/>
</dbReference>
<sequence>MNAPLRKAGIVILVLFGMLFANLNWVQAVKGEEYRTNEYNASRTRIAEYGKQRGNVEVNSGGTSTEAVALSKPTDDALSYQREYPFGDLYAHVVGYKPVTMASTSVERFENDYLSGQSDELFTDRVRALFTGEEAAGGNVLLTVSKAAQEAAYKGLKENELGVDVGAAVALDPSTGAIQAMVSMPSFDPTPLAGHNYDEAGAAYAKYEAEKNNPLLNRAVADVWPPGSVMKIIDSAAALESGLTPETSIQAGPSYVAPGTTHEITNAGPGVCPEQQITMIRALTVSCNTSFARLAVEKLGADTLKKKAQAFGFEDKALTCGNLRSNTGLTVAASTTGEIANPDGSEDKAALAQSAIGQKDVRITPLQGAMIAAAVANDGVQMRPYLVQRLLGPDRTSTHYTASPQELRRSVSSDVARDLRTMMESVVNNGTATSAQVEGYEVGGKTGTSQNGITDNHGWFVGYAMKDGKPVSAVAVFLESAGDAGSAEATRIAGQILKAVTSERGGN</sequence>
<dbReference type="PANTHER" id="PTHR30627:SF24">
    <property type="entry name" value="PENICILLIN-BINDING PROTEIN 4B"/>
    <property type="match status" value="1"/>
</dbReference>
<evidence type="ECO:0000259" key="1">
    <source>
        <dbReference type="Pfam" id="PF00905"/>
    </source>
</evidence>
<dbReference type="Pfam" id="PF21922">
    <property type="entry name" value="PBP_dimer_2"/>
    <property type="match status" value="1"/>
</dbReference>
<gene>
    <name evidence="3" type="ORF">J2S41_006886</name>
</gene>
<dbReference type="PANTHER" id="PTHR30627">
    <property type="entry name" value="PEPTIDOGLYCAN D,D-TRANSPEPTIDASE"/>
    <property type="match status" value="1"/>
</dbReference>
<dbReference type="EC" id="2.4.1.129" evidence="3"/>
<dbReference type="Pfam" id="PF00905">
    <property type="entry name" value="Transpeptidase"/>
    <property type="match status" value="1"/>
</dbReference>
<dbReference type="EMBL" id="JAVDYB010000001">
    <property type="protein sequence ID" value="MDR7280108.1"/>
    <property type="molecule type" value="Genomic_DNA"/>
</dbReference>
<keyword evidence="3" id="KW-0328">Glycosyltransferase</keyword>
<protein>
    <submittedName>
        <fullName evidence="3">Peptidoglycan glycosyltransferase</fullName>
        <ecNumber evidence="3">2.4.1.129</ecNumber>
    </submittedName>
</protein>
<feature type="domain" description="Penicillin binding protein A dimerisation" evidence="2">
    <location>
        <begin position="65"/>
        <end position="140"/>
    </location>
</feature>
<dbReference type="AlphaFoldDB" id="A0AAE4CDD6"/>
<dbReference type="SUPFAM" id="SSF56601">
    <property type="entry name" value="beta-lactamase/transpeptidase-like"/>
    <property type="match status" value="1"/>
</dbReference>
<keyword evidence="3" id="KW-0808">Transferase</keyword>
<dbReference type="Proteomes" id="UP001183643">
    <property type="component" value="Unassembled WGS sequence"/>
</dbReference>
<feature type="domain" description="Penicillin-binding protein transpeptidase" evidence="1">
    <location>
        <begin position="166"/>
        <end position="498"/>
    </location>
</feature>
<dbReference type="GO" id="GO:0008658">
    <property type="term" value="F:penicillin binding"/>
    <property type="evidence" value="ECO:0007669"/>
    <property type="project" value="InterPro"/>
</dbReference>
<dbReference type="Gene3D" id="3.90.1310.10">
    <property type="entry name" value="Penicillin-binding protein 2a (Domain 2)"/>
    <property type="match status" value="1"/>
</dbReference>
<dbReference type="RefSeq" id="WP_310374289.1">
    <property type="nucleotide sequence ID" value="NZ_JAVDYB010000001.1"/>
</dbReference>